<evidence type="ECO:0000313" key="3">
    <source>
        <dbReference type="Proteomes" id="UP000664132"/>
    </source>
</evidence>
<dbReference type="OrthoDB" id="3473305at2759"/>
<dbReference type="Pfam" id="PF20150">
    <property type="entry name" value="2EXR"/>
    <property type="match status" value="1"/>
</dbReference>
<dbReference type="PANTHER" id="PTHR35910:SF6">
    <property type="entry name" value="2EXR DOMAIN-CONTAINING PROTEIN"/>
    <property type="match status" value="1"/>
</dbReference>
<dbReference type="Proteomes" id="UP000664132">
    <property type="component" value="Unassembled WGS sequence"/>
</dbReference>
<dbReference type="AlphaFoldDB" id="A0A8H7WHP7"/>
<gene>
    <name evidence="2" type="ORF">IFR04_001925</name>
</gene>
<name>A0A8H7WHP7_9HELO</name>
<proteinExistence type="predicted"/>
<keyword evidence="3" id="KW-1185">Reference proteome</keyword>
<feature type="domain" description="2EXR" evidence="1">
    <location>
        <begin position="57"/>
        <end position="152"/>
    </location>
</feature>
<reference evidence="2" key="1">
    <citation type="submission" date="2021-02" db="EMBL/GenBank/DDBJ databases">
        <title>Genome sequence Cadophora malorum strain M34.</title>
        <authorList>
            <person name="Stefanovic E."/>
            <person name="Vu D."/>
            <person name="Scully C."/>
            <person name="Dijksterhuis J."/>
            <person name="Roader J."/>
            <person name="Houbraken J."/>
        </authorList>
    </citation>
    <scope>NUCLEOTIDE SEQUENCE</scope>
    <source>
        <strain evidence="2">M34</strain>
    </source>
</reference>
<dbReference type="PANTHER" id="PTHR35910">
    <property type="entry name" value="2EXR DOMAIN-CONTAINING PROTEIN"/>
    <property type="match status" value="1"/>
</dbReference>
<dbReference type="EMBL" id="JAFJYH010000015">
    <property type="protein sequence ID" value="KAG4424954.1"/>
    <property type="molecule type" value="Genomic_DNA"/>
</dbReference>
<dbReference type="InterPro" id="IPR045518">
    <property type="entry name" value="2EXR"/>
</dbReference>
<accession>A0A8H7WHP7</accession>
<organism evidence="2 3">
    <name type="scientific">Cadophora malorum</name>
    <dbReference type="NCBI Taxonomy" id="108018"/>
    <lineage>
        <taxon>Eukaryota</taxon>
        <taxon>Fungi</taxon>
        <taxon>Dikarya</taxon>
        <taxon>Ascomycota</taxon>
        <taxon>Pezizomycotina</taxon>
        <taxon>Leotiomycetes</taxon>
        <taxon>Helotiales</taxon>
        <taxon>Ploettnerulaceae</taxon>
        <taxon>Cadophora</taxon>
    </lineage>
</organism>
<protein>
    <recommendedName>
        <fullName evidence="1">2EXR domain-containing protein</fullName>
    </recommendedName>
</protein>
<evidence type="ECO:0000313" key="2">
    <source>
        <dbReference type="EMBL" id="KAG4424954.1"/>
    </source>
</evidence>
<comment type="caution">
    <text evidence="2">The sequence shown here is derived from an EMBL/GenBank/DDBJ whole genome shotgun (WGS) entry which is preliminary data.</text>
</comment>
<evidence type="ECO:0000259" key="1">
    <source>
        <dbReference type="Pfam" id="PF20150"/>
    </source>
</evidence>
<sequence>MESETDQTAEAKKPSFGGDSAQRWFIRGVRRDPDNYYKSNFCVGGPLAKSSAQLETFHLFPKLPPELRNRFWKYALPPGRLVRIFYTEIHYPSGTYSDEDLGLTTFTSDTPVPALLHACAESRQVALQVYKLCLGTAQSPATIYLDLSVDTLYFGRFANKKRIFNARTLVNTFAEEDFQNIRHIAVQYDTFWRYFCNNMHGIADFVGIKTLKLVLENNPKNETNEMVLVHPDWEPEPYWVKNGHHDDHLDAAQLEDLEVGATYEYASTWRDTSHEADEILYEICDDCPALKPLLPDIKIMLALKKIVA</sequence>